<dbReference type="AlphaFoldDB" id="A0A2T3BFX5"/>
<dbReference type="Proteomes" id="UP000241818">
    <property type="component" value="Unassembled WGS sequence"/>
</dbReference>
<evidence type="ECO:0000259" key="2">
    <source>
        <dbReference type="Pfam" id="PF18922"/>
    </source>
</evidence>
<keyword evidence="4" id="KW-1185">Reference proteome</keyword>
<dbReference type="OrthoDB" id="10025998at2759"/>
<proteinExistence type="predicted"/>
<dbReference type="RefSeq" id="XP_024725799.1">
    <property type="nucleotide sequence ID" value="XM_024861531.1"/>
</dbReference>
<evidence type="ECO:0000256" key="1">
    <source>
        <dbReference type="SAM" id="Phobius"/>
    </source>
</evidence>
<organism evidence="3 4">
    <name type="scientific">Amorphotheca resinae ATCC 22711</name>
    <dbReference type="NCBI Taxonomy" id="857342"/>
    <lineage>
        <taxon>Eukaryota</taxon>
        <taxon>Fungi</taxon>
        <taxon>Dikarya</taxon>
        <taxon>Ascomycota</taxon>
        <taxon>Pezizomycotina</taxon>
        <taxon>Leotiomycetes</taxon>
        <taxon>Helotiales</taxon>
        <taxon>Amorphothecaceae</taxon>
        <taxon>Amorphotheca</taxon>
    </lineage>
</organism>
<reference evidence="3 4" key="1">
    <citation type="journal article" date="2018" name="New Phytol.">
        <title>Comparative genomics and transcriptomics depict ericoid mycorrhizal fungi as versatile saprotrophs and plant mutualists.</title>
        <authorList>
            <person name="Martino E."/>
            <person name="Morin E."/>
            <person name="Grelet G.A."/>
            <person name="Kuo A."/>
            <person name="Kohler A."/>
            <person name="Daghino S."/>
            <person name="Barry K.W."/>
            <person name="Cichocki N."/>
            <person name="Clum A."/>
            <person name="Dockter R.B."/>
            <person name="Hainaut M."/>
            <person name="Kuo R.C."/>
            <person name="LaButti K."/>
            <person name="Lindahl B.D."/>
            <person name="Lindquist E.A."/>
            <person name="Lipzen A."/>
            <person name="Khouja H.R."/>
            <person name="Magnuson J."/>
            <person name="Murat C."/>
            <person name="Ohm R.A."/>
            <person name="Singer S.W."/>
            <person name="Spatafora J.W."/>
            <person name="Wang M."/>
            <person name="Veneault-Fourrey C."/>
            <person name="Henrissat B."/>
            <person name="Grigoriev I.V."/>
            <person name="Martin F.M."/>
            <person name="Perotto S."/>
        </authorList>
    </citation>
    <scope>NUCLEOTIDE SEQUENCE [LARGE SCALE GENOMIC DNA]</scope>
    <source>
        <strain evidence="3 4">ATCC 22711</strain>
    </source>
</reference>
<evidence type="ECO:0000313" key="3">
    <source>
        <dbReference type="EMBL" id="PSS28274.1"/>
    </source>
</evidence>
<keyword evidence="1" id="KW-0812">Transmembrane</keyword>
<accession>A0A2T3BFX5</accession>
<feature type="transmembrane region" description="Helical" evidence="1">
    <location>
        <begin position="20"/>
        <end position="38"/>
    </location>
</feature>
<evidence type="ECO:0000313" key="4">
    <source>
        <dbReference type="Proteomes" id="UP000241818"/>
    </source>
</evidence>
<dbReference type="InParanoid" id="A0A2T3BFX5"/>
<dbReference type="InterPro" id="IPR043729">
    <property type="entry name" value="DUF5672"/>
</dbReference>
<protein>
    <recommendedName>
        <fullName evidence="2">DUF5672 domain-containing protein</fullName>
    </recommendedName>
</protein>
<dbReference type="GeneID" id="36569612"/>
<keyword evidence="1" id="KW-0472">Membrane</keyword>
<dbReference type="STRING" id="857342.A0A2T3BFX5"/>
<feature type="domain" description="DUF5672" evidence="2">
    <location>
        <begin position="124"/>
        <end position="285"/>
    </location>
</feature>
<dbReference type="Pfam" id="PF18922">
    <property type="entry name" value="DUF5672"/>
    <property type="match status" value="1"/>
</dbReference>
<sequence>MKLEGNSIMASSSQQRKYTFTFVAILVLVIIWSLRLLLPTVSGFAMHLGIGGNSSVSTPHDSEFNAITKNVAVIIDDRPLDKLVPLILHFSSVLGPNWPVILFTSQSASPMSAPFRRAINERRLSVRFLPPNIQFTSQLCVSEFLTSSWLWEQLAPAEHVLLFQADSILCSTSALRVEDFLQYDFVGAPIDPSLGYGKGFNGGLSLRNRSMILDIVSISDWRSEFDHAENKNEPSVQFEDQWFYKKMKELPAYENGGPGARLPPIDVAMTFSVETMWYDTPLGYHQIERWQKDRLDEVDKWCPERRIASTDLLVTKGNS</sequence>
<dbReference type="EMBL" id="KZ679006">
    <property type="protein sequence ID" value="PSS28274.1"/>
    <property type="molecule type" value="Genomic_DNA"/>
</dbReference>
<gene>
    <name evidence="3" type="ORF">M430DRAFT_113854</name>
</gene>
<keyword evidence="1" id="KW-1133">Transmembrane helix</keyword>
<name>A0A2T3BFX5_AMORE</name>